<evidence type="ECO:0000256" key="7">
    <source>
        <dbReference type="RuleBase" id="RU363032"/>
    </source>
</evidence>
<feature type="transmembrane region" description="Helical" evidence="7">
    <location>
        <begin position="114"/>
        <end position="140"/>
    </location>
</feature>
<dbReference type="SUPFAM" id="SSF161098">
    <property type="entry name" value="MetI-like"/>
    <property type="match status" value="1"/>
</dbReference>
<reference evidence="9" key="1">
    <citation type="journal article" date="2014" name="Int. J. Syst. Evol. Microbiol.">
        <title>Complete genome sequence of Corynebacterium casei LMG S-19264T (=DSM 44701T), isolated from a smear-ripened cheese.</title>
        <authorList>
            <consortium name="US DOE Joint Genome Institute (JGI-PGF)"/>
            <person name="Walter F."/>
            <person name="Albersmeier A."/>
            <person name="Kalinowski J."/>
            <person name="Ruckert C."/>
        </authorList>
    </citation>
    <scope>NUCLEOTIDE SEQUENCE</scope>
    <source>
        <strain evidence="9">KCTC 12870</strain>
    </source>
</reference>
<keyword evidence="6 7" id="KW-0472">Membrane</keyword>
<feature type="transmembrane region" description="Helical" evidence="7">
    <location>
        <begin position="179"/>
        <end position="198"/>
    </location>
</feature>
<evidence type="ECO:0000256" key="1">
    <source>
        <dbReference type="ARBA" id="ARBA00004651"/>
    </source>
</evidence>
<keyword evidence="3" id="KW-1003">Cell membrane</keyword>
<accession>A0A8J3GBU9</accession>
<dbReference type="GO" id="GO:0005886">
    <property type="term" value="C:plasma membrane"/>
    <property type="evidence" value="ECO:0007669"/>
    <property type="project" value="UniProtKB-SubCell"/>
</dbReference>
<dbReference type="InterPro" id="IPR035906">
    <property type="entry name" value="MetI-like_sf"/>
</dbReference>
<keyword evidence="2 7" id="KW-0813">Transport</keyword>
<dbReference type="InterPro" id="IPR000515">
    <property type="entry name" value="MetI-like"/>
</dbReference>
<name>A0A8J3GBU9_9BACT</name>
<keyword evidence="5 7" id="KW-1133">Transmembrane helix</keyword>
<evidence type="ECO:0000313" key="9">
    <source>
        <dbReference type="EMBL" id="GHB89892.1"/>
    </source>
</evidence>
<dbReference type="CDD" id="cd06261">
    <property type="entry name" value="TM_PBP2"/>
    <property type="match status" value="1"/>
</dbReference>
<feature type="transmembrane region" description="Helical" evidence="7">
    <location>
        <begin position="57"/>
        <end position="81"/>
    </location>
</feature>
<evidence type="ECO:0000256" key="3">
    <source>
        <dbReference type="ARBA" id="ARBA00022475"/>
    </source>
</evidence>
<comment type="caution">
    <text evidence="9">The sequence shown here is derived from an EMBL/GenBank/DDBJ whole genome shotgun (WGS) entry which is preliminary data.</text>
</comment>
<proteinExistence type="inferred from homology"/>
<dbReference type="AlphaFoldDB" id="A0A8J3GBU9"/>
<comment type="subcellular location">
    <subcellularLocation>
        <location evidence="1 7">Cell membrane</location>
        <topology evidence="1 7">Multi-pass membrane protein</topology>
    </subcellularLocation>
</comment>
<evidence type="ECO:0000313" key="10">
    <source>
        <dbReference type="Proteomes" id="UP000642829"/>
    </source>
</evidence>
<feature type="transmembrane region" description="Helical" evidence="7">
    <location>
        <begin position="5"/>
        <end position="25"/>
    </location>
</feature>
<evidence type="ECO:0000259" key="8">
    <source>
        <dbReference type="PROSITE" id="PS50928"/>
    </source>
</evidence>
<dbReference type="Proteomes" id="UP000642829">
    <property type="component" value="Unassembled WGS sequence"/>
</dbReference>
<dbReference type="PANTHER" id="PTHR30151">
    <property type="entry name" value="ALKANE SULFONATE ABC TRANSPORTER-RELATED, MEMBRANE SUBUNIT"/>
    <property type="match status" value="1"/>
</dbReference>
<dbReference type="PANTHER" id="PTHR30151:SF41">
    <property type="entry name" value="ABC TRANSPORTER PERMEASE PROTEIN"/>
    <property type="match status" value="1"/>
</dbReference>
<evidence type="ECO:0000256" key="6">
    <source>
        <dbReference type="ARBA" id="ARBA00023136"/>
    </source>
</evidence>
<dbReference type="EMBL" id="BMXG01000001">
    <property type="protein sequence ID" value="GHB89892.1"/>
    <property type="molecule type" value="Genomic_DNA"/>
</dbReference>
<protein>
    <submittedName>
        <fullName evidence="9">ABC transporter permease</fullName>
    </submittedName>
</protein>
<evidence type="ECO:0000256" key="2">
    <source>
        <dbReference type="ARBA" id="ARBA00022448"/>
    </source>
</evidence>
<reference evidence="9" key="2">
    <citation type="submission" date="2020-09" db="EMBL/GenBank/DDBJ databases">
        <authorList>
            <person name="Sun Q."/>
            <person name="Kim S."/>
        </authorList>
    </citation>
    <scope>NUCLEOTIDE SEQUENCE</scope>
    <source>
        <strain evidence="9">KCTC 12870</strain>
    </source>
</reference>
<feature type="transmembrane region" description="Helical" evidence="7">
    <location>
        <begin position="88"/>
        <end position="108"/>
    </location>
</feature>
<comment type="similarity">
    <text evidence="7">Belongs to the binding-protein-dependent transport system permease family.</text>
</comment>
<organism evidence="9 10">
    <name type="scientific">Cerasicoccus arenae</name>
    <dbReference type="NCBI Taxonomy" id="424488"/>
    <lineage>
        <taxon>Bacteria</taxon>
        <taxon>Pseudomonadati</taxon>
        <taxon>Verrucomicrobiota</taxon>
        <taxon>Opitutia</taxon>
        <taxon>Puniceicoccales</taxon>
        <taxon>Cerasicoccaceae</taxon>
        <taxon>Cerasicoccus</taxon>
    </lineage>
</organism>
<gene>
    <name evidence="9" type="ORF">GCM10007047_00530</name>
</gene>
<dbReference type="Pfam" id="PF00528">
    <property type="entry name" value="BPD_transp_1"/>
    <property type="match status" value="1"/>
</dbReference>
<keyword evidence="10" id="KW-1185">Reference proteome</keyword>
<dbReference type="RefSeq" id="WP_189510559.1">
    <property type="nucleotide sequence ID" value="NZ_BMXG01000001.1"/>
</dbReference>
<dbReference type="PROSITE" id="PS50928">
    <property type="entry name" value="ABC_TM1"/>
    <property type="match status" value="1"/>
</dbReference>
<evidence type="ECO:0000256" key="4">
    <source>
        <dbReference type="ARBA" id="ARBA00022692"/>
    </source>
</evidence>
<dbReference type="Gene3D" id="1.10.3720.10">
    <property type="entry name" value="MetI-like"/>
    <property type="match status" value="1"/>
</dbReference>
<keyword evidence="4 7" id="KW-0812">Transmembrane</keyword>
<sequence length="256" mass="27115">MRLNLILPILVAIVGMIVWACLALIDTGLNSLPGPLATADALWADRKAIFPALGRDAAAMVLGFLLACALGVLSAIVLTTYQGLRLALAPWMTIARMAPIAALAPLLIVSPCPAFLTLLIVTTVACYFPVVSVATPALLATDKSLLDLFKTYHASYWQQIVHLRLPHALPQLMTAIKRAAIYAPMASLLTDYLAGALAGKPGLGRLLSEYFVGQNYPAIVALCLSAAAVGVLLAGTVHAITAWTLMHWHDNENGQA</sequence>
<dbReference type="GO" id="GO:0055085">
    <property type="term" value="P:transmembrane transport"/>
    <property type="evidence" value="ECO:0007669"/>
    <property type="project" value="InterPro"/>
</dbReference>
<feature type="transmembrane region" description="Helical" evidence="7">
    <location>
        <begin position="218"/>
        <end position="240"/>
    </location>
</feature>
<feature type="domain" description="ABC transmembrane type-1" evidence="8">
    <location>
        <begin position="53"/>
        <end position="241"/>
    </location>
</feature>
<evidence type="ECO:0000256" key="5">
    <source>
        <dbReference type="ARBA" id="ARBA00022989"/>
    </source>
</evidence>